<protein>
    <submittedName>
        <fullName evidence="2">Uncharacterized protein</fullName>
    </submittedName>
</protein>
<name>A0A250XF61_9CHLO</name>
<accession>A0A250XF61</accession>
<comment type="caution">
    <text evidence="2">The sequence shown here is derived from an EMBL/GenBank/DDBJ whole genome shotgun (WGS) entry which is preliminary data.</text>
</comment>
<evidence type="ECO:0000256" key="1">
    <source>
        <dbReference type="SAM" id="MobiDB-lite"/>
    </source>
</evidence>
<evidence type="ECO:0000313" key="3">
    <source>
        <dbReference type="Proteomes" id="UP000232323"/>
    </source>
</evidence>
<sequence length="1323" mass="139895">MIIFKVHHIDAHLRHHLPPQSFFQKLEQQPIFQYKSKLKSYRSLRTSGQGDGSSQGSVSGIIAEVLAASPTQRTQNATDLLKALDTSGSLTTTVLRTWYGPGASLDLKGQWLGGVESRRTAMLAVYQERLFNDNNFLKVLVELLTNCRPGYLSREMVDKILDISSQNEVSGALEALGPTELTLMAVALVPIERLEALIQGVVAEATDKIKTKAWSNRDAAARHRTSSSLQRASASMKRHLHLSLLRLRLWSEVDRVGNSMEKMMMRAQKRNRDDDEGGSAQLHKQADGSVSSPSLRGGLSSNDIWASPSKLSADSMAASQAEPMFMPMDKEQLYFTGRVETYCVRAAGGTGAASCGATSAGVGRSGSISFGRGPPGAPAQGHVLGRIETGVTGRSGFGGPLLMEAFSLQSAVHAVMSTEVKPDDISPGVTMEVSQLHRMALLQCVLQKTREILPHAPSCTAWYQQHQQQRQRCVQAVRVKSSSSEQVGRRIQLQVEGEELEVLRRHALSRGRSFLMPLGGLPGIHPLGHTQEWEYASEAPTLWSRYLGMPTAVTGITLKLLKPSDPPPFTNKPAALPSSPIRSPSIPSAAPLLASDAPSTAALNNNTMTSASASSSDSIRGCEVSLTQCELLDLMLTLIKLIPSSILLAAHSSSSSNHSAVGASLTGSSSPPSPLASAALQHSSHGSSRNDDSIASLNFSNWSPSDTAPFQMRRRPLPLSPLLSPLNEESGSTAQYLKLLPSTGGAIAADTSPLESPFEVRWRTTSHSLTSVIQGDASSREEEAEGKHAVQQEGSQSFSYSAPVPLTQQQLQSLVSVLDTASSQLPQLVPVPYLLTTHDNSGSLNTSVNSGSVGLQSPSPQIHHLDKGVYNSSTTTSSKTPSAASHTDVHNAAALPGNASDSASSSKLHGVAAYSTYLYLSSSVQSKSSISSLLGAVFRQLSLLALLAIPALGAYSIMMNTGSSSSSRGSSNHDANSTADVIVKSGGGGRSSGVKSVREEATPTHGVVRQNSQSSLRMMGLVADPGSVKENEMNIICNSIQQRVTSSGSGGKLSEFLHKSGDSKPLQYQVVVSRAHPFKVLGFMPLTPRSVASLHLLPLAASELIKTGGRDLPQDESGVVVLHVDIRLTPAAVSPINEVASSSSSSSQGATEGTVPSSVPPNVVSVTVRPWLDLDSVATWMMQGADLQPPLSLDPHSPSSQLLQANVVSSPLLESSGREGKASTSARSALLHTQRAGNSADDAGASASLLDIGHNGPGSILGDPTPSSGKLASHSDDLHSKTTLGGGKSSPLPSTVKIMHKDEYAAQNRLATFEKITSTKSKD</sequence>
<feature type="compositionally biased region" description="Low complexity" evidence="1">
    <location>
        <begin position="658"/>
        <end position="687"/>
    </location>
</feature>
<feature type="region of interest" description="Disordered" evidence="1">
    <location>
        <begin position="769"/>
        <end position="800"/>
    </location>
</feature>
<feature type="compositionally biased region" description="Polar residues" evidence="1">
    <location>
        <begin position="288"/>
        <end position="301"/>
    </location>
</feature>
<keyword evidence="3" id="KW-1185">Reference proteome</keyword>
<feature type="compositionally biased region" description="Low complexity" evidence="1">
    <location>
        <begin position="872"/>
        <end position="886"/>
    </location>
</feature>
<evidence type="ECO:0000313" key="2">
    <source>
        <dbReference type="EMBL" id="GAX81420.1"/>
    </source>
</evidence>
<feature type="compositionally biased region" description="Basic and acidic residues" evidence="1">
    <location>
        <begin position="778"/>
        <end position="790"/>
    </location>
</feature>
<feature type="region of interest" description="Disordered" evidence="1">
    <location>
        <begin position="658"/>
        <end position="692"/>
    </location>
</feature>
<feature type="region of interest" description="Disordered" evidence="1">
    <location>
        <begin position="266"/>
        <end position="301"/>
    </location>
</feature>
<feature type="compositionally biased region" description="Polar residues" evidence="1">
    <location>
        <begin position="845"/>
        <end position="860"/>
    </location>
</feature>
<organism evidence="2 3">
    <name type="scientific">Chlamydomonas eustigma</name>
    <dbReference type="NCBI Taxonomy" id="1157962"/>
    <lineage>
        <taxon>Eukaryota</taxon>
        <taxon>Viridiplantae</taxon>
        <taxon>Chlorophyta</taxon>
        <taxon>core chlorophytes</taxon>
        <taxon>Chlorophyceae</taxon>
        <taxon>CS clade</taxon>
        <taxon>Chlamydomonadales</taxon>
        <taxon>Chlamydomonadaceae</taxon>
        <taxon>Chlamydomonas</taxon>
    </lineage>
</organism>
<dbReference type="OrthoDB" id="540462at2759"/>
<feature type="region of interest" description="Disordered" evidence="1">
    <location>
        <begin position="1139"/>
        <end position="1159"/>
    </location>
</feature>
<gene>
    <name evidence="2" type="ORF">CEUSTIGMA_g8850.t1</name>
</gene>
<proteinExistence type="predicted"/>
<feature type="region of interest" description="Disordered" evidence="1">
    <location>
        <begin position="962"/>
        <end position="1010"/>
    </location>
</feature>
<feature type="region of interest" description="Disordered" evidence="1">
    <location>
        <begin position="1256"/>
        <end position="1294"/>
    </location>
</feature>
<reference evidence="2 3" key="1">
    <citation type="submission" date="2017-08" db="EMBL/GenBank/DDBJ databases">
        <title>Acidophilic green algal genome provides insights into adaptation to an acidic environment.</title>
        <authorList>
            <person name="Hirooka S."/>
            <person name="Hirose Y."/>
            <person name="Kanesaki Y."/>
            <person name="Higuchi S."/>
            <person name="Fujiwara T."/>
            <person name="Onuma R."/>
            <person name="Era A."/>
            <person name="Ohbayashi R."/>
            <person name="Uzuka A."/>
            <person name="Nozaki H."/>
            <person name="Yoshikawa H."/>
            <person name="Miyagishima S.Y."/>
        </authorList>
    </citation>
    <scope>NUCLEOTIDE SEQUENCE [LARGE SCALE GENOMIC DNA]</scope>
    <source>
        <strain evidence="2 3">NIES-2499</strain>
    </source>
</reference>
<feature type="region of interest" description="Disordered" evidence="1">
    <location>
        <begin position="845"/>
        <end position="887"/>
    </location>
</feature>
<dbReference type="Proteomes" id="UP000232323">
    <property type="component" value="Unassembled WGS sequence"/>
</dbReference>
<dbReference type="EMBL" id="BEGY01000065">
    <property type="protein sequence ID" value="GAX81420.1"/>
    <property type="molecule type" value="Genomic_DNA"/>
</dbReference>